<keyword evidence="1" id="KW-1133">Transmembrane helix</keyword>
<organism evidence="2 3">
    <name type="scientific">Potamilus streckersoni</name>
    <dbReference type="NCBI Taxonomy" id="2493646"/>
    <lineage>
        <taxon>Eukaryota</taxon>
        <taxon>Metazoa</taxon>
        <taxon>Spiralia</taxon>
        <taxon>Lophotrochozoa</taxon>
        <taxon>Mollusca</taxon>
        <taxon>Bivalvia</taxon>
        <taxon>Autobranchia</taxon>
        <taxon>Heteroconchia</taxon>
        <taxon>Palaeoheterodonta</taxon>
        <taxon>Unionida</taxon>
        <taxon>Unionoidea</taxon>
        <taxon>Unionidae</taxon>
        <taxon>Ambleminae</taxon>
        <taxon>Lampsilini</taxon>
        <taxon>Potamilus</taxon>
    </lineage>
</organism>
<dbReference type="AlphaFoldDB" id="A0AAE0W5Y7"/>
<accession>A0AAE0W5Y7</accession>
<proteinExistence type="predicted"/>
<evidence type="ECO:0000313" key="3">
    <source>
        <dbReference type="Proteomes" id="UP001195483"/>
    </source>
</evidence>
<dbReference type="Proteomes" id="UP001195483">
    <property type="component" value="Unassembled WGS sequence"/>
</dbReference>
<gene>
    <name evidence="2" type="ORF">CHS0354_027631</name>
</gene>
<reference evidence="2" key="2">
    <citation type="journal article" date="2021" name="Genome Biol. Evol.">
        <title>Developing a high-quality reference genome for a parasitic bivalve with doubly uniparental inheritance (Bivalvia: Unionida).</title>
        <authorList>
            <person name="Smith C.H."/>
        </authorList>
    </citation>
    <scope>NUCLEOTIDE SEQUENCE</scope>
    <source>
        <strain evidence="2">CHS0354</strain>
        <tissue evidence="2">Mantle</tissue>
    </source>
</reference>
<name>A0AAE0W5Y7_9BIVA</name>
<keyword evidence="1" id="KW-0472">Membrane</keyword>
<evidence type="ECO:0000313" key="2">
    <source>
        <dbReference type="EMBL" id="KAK3601485.1"/>
    </source>
</evidence>
<reference evidence="2" key="1">
    <citation type="journal article" date="2021" name="Genome Biol. Evol.">
        <title>A High-Quality Reference Genome for a Parasitic Bivalve with Doubly Uniparental Inheritance (Bivalvia: Unionida).</title>
        <authorList>
            <person name="Smith C.H."/>
        </authorList>
    </citation>
    <scope>NUCLEOTIDE SEQUENCE</scope>
    <source>
        <strain evidence="2">CHS0354</strain>
    </source>
</reference>
<sequence length="122" mass="13449">MDNVAFTTSGVVAMFDMSVMSSTEMRLITLPEGFAMRMAQLGTHSKFSFGILLIHIFSVVFVCRDVCTRSSLALSVPSYTLKALTDILYFATSPRMQYGHILKARLVDVSFNVDAGGIDRPN</sequence>
<protein>
    <submittedName>
        <fullName evidence="2">Uncharacterized protein</fullName>
    </submittedName>
</protein>
<dbReference type="EMBL" id="JAEAOA010001671">
    <property type="protein sequence ID" value="KAK3601485.1"/>
    <property type="molecule type" value="Genomic_DNA"/>
</dbReference>
<keyword evidence="1" id="KW-0812">Transmembrane</keyword>
<keyword evidence="3" id="KW-1185">Reference proteome</keyword>
<reference evidence="2" key="3">
    <citation type="submission" date="2023-05" db="EMBL/GenBank/DDBJ databases">
        <authorList>
            <person name="Smith C.H."/>
        </authorList>
    </citation>
    <scope>NUCLEOTIDE SEQUENCE</scope>
    <source>
        <strain evidence="2">CHS0354</strain>
        <tissue evidence="2">Mantle</tissue>
    </source>
</reference>
<evidence type="ECO:0000256" key="1">
    <source>
        <dbReference type="SAM" id="Phobius"/>
    </source>
</evidence>
<comment type="caution">
    <text evidence="2">The sequence shown here is derived from an EMBL/GenBank/DDBJ whole genome shotgun (WGS) entry which is preliminary data.</text>
</comment>
<feature type="transmembrane region" description="Helical" evidence="1">
    <location>
        <begin position="47"/>
        <end position="67"/>
    </location>
</feature>